<comment type="caution">
    <text evidence="1">The sequence shown here is derived from an EMBL/GenBank/DDBJ whole genome shotgun (WGS) entry which is preliminary data.</text>
</comment>
<evidence type="ECO:0000313" key="1">
    <source>
        <dbReference type="EMBL" id="HAA8052481.1"/>
    </source>
</evidence>
<protein>
    <submittedName>
        <fullName evidence="1">Uncharacterized protein</fullName>
    </submittedName>
</protein>
<proteinExistence type="predicted"/>
<accession>A0A6X1ZNN4</accession>
<dbReference type="EMBL" id="DAAEEB010000002">
    <property type="protein sequence ID" value="HAA8052481.1"/>
    <property type="molecule type" value="Genomic_DNA"/>
</dbReference>
<dbReference type="RefSeq" id="WP_003734868.1">
    <property type="nucleotide sequence ID" value="NZ_CP168829.1"/>
</dbReference>
<dbReference type="AlphaFoldDB" id="A0A6X1ZNN4"/>
<reference evidence="1" key="1">
    <citation type="journal article" date="2018" name="Genome Biol.">
        <title>SKESA: strategic k-mer extension for scrupulous assemblies.</title>
        <authorList>
            <person name="Souvorov A."/>
            <person name="Agarwala R."/>
            <person name="Lipman D.J."/>
        </authorList>
    </citation>
    <scope>NUCLEOTIDE SEQUENCE [LARGE SCALE GENOMIC DNA]</scope>
    <source>
        <strain evidence="1">09CEB371LM</strain>
    </source>
</reference>
<organism evidence="1">
    <name type="scientific">Listeria monocytogenes</name>
    <dbReference type="NCBI Taxonomy" id="1639"/>
    <lineage>
        <taxon>Bacteria</taxon>
        <taxon>Bacillati</taxon>
        <taxon>Bacillota</taxon>
        <taxon>Bacilli</taxon>
        <taxon>Bacillales</taxon>
        <taxon>Listeriaceae</taxon>
        <taxon>Listeria</taxon>
    </lineage>
</organism>
<dbReference type="Proteomes" id="UP000840039">
    <property type="component" value="Unassembled WGS sequence"/>
</dbReference>
<gene>
    <name evidence="1" type="ORF">GHH22_04850</name>
</gene>
<sequence>MTKYYRIEKGTKAYEYLDKIYNQDTSAFLDEVTKLIGFDANGHIGINREELIIKKSTLEELKPEWMHKFKRYQGEWMTPKVVLKELISSYAELRKKYNMDYEFMYFCINNRLAGGVKVIYDFNSSGFTYLESNRDVENNDFDQVSEIKYLERKAELLAFEIEQKKNMEQEVSK</sequence>
<reference evidence="1" key="2">
    <citation type="submission" date="2019-10" db="EMBL/GenBank/DDBJ databases">
        <authorList>
            <consortium name="NCBI Pathogen Detection Project"/>
        </authorList>
    </citation>
    <scope>NUCLEOTIDE SEQUENCE</scope>
    <source>
        <strain evidence="1">09CEB371LM</strain>
    </source>
</reference>
<name>A0A6X1ZNN4_LISMN</name>